<dbReference type="PANTHER" id="PTHR23155">
    <property type="entry name" value="DISEASE RESISTANCE PROTEIN RP"/>
    <property type="match status" value="1"/>
</dbReference>
<dbReference type="Gene3D" id="1.10.10.10">
    <property type="entry name" value="Winged helix-like DNA-binding domain superfamily/Winged helix DNA-binding domain"/>
    <property type="match status" value="1"/>
</dbReference>
<proteinExistence type="predicted"/>
<dbReference type="AlphaFoldDB" id="A0A392NJY4"/>
<feature type="domain" description="Disease resistance protein winged helix" evidence="2">
    <location>
        <begin position="2"/>
        <end position="65"/>
    </location>
</feature>
<dbReference type="InterPro" id="IPR044974">
    <property type="entry name" value="Disease_R_plants"/>
</dbReference>
<evidence type="ECO:0000313" key="3">
    <source>
        <dbReference type="EMBL" id="MCH99405.1"/>
    </source>
</evidence>
<keyword evidence="1" id="KW-0677">Repeat</keyword>
<dbReference type="InterPro" id="IPR036388">
    <property type="entry name" value="WH-like_DNA-bd_sf"/>
</dbReference>
<dbReference type="InterPro" id="IPR058922">
    <property type="entry name" value="WHD_DRP"/>
</dbReference>
<comment type="caution">
    <text evidence="3">The sequence shown here is derived from an EMBL/GenBank/DDBJ whole genome shotgun (WGS) entry which is preliminary data.</text>
</comment>
<reference evidence="3 4" key="1">
    <citation type="journal article" date="2018" name="Front. Plant Sci.">
        <title>Red Clover (Trifolium pratense) and Zigzag Clover (T. medium) - A Picture of Genomic Similarities and Differences.</title>
        <authorList>
            <person name="Dluhosova J."/>
            <person name="Istvanek J."/>
            <person name="Nedelnik J."/>
            <person name="Repkova J."/>
        </authorList>
    </citation>
    <scope>NUCLEOTIDE SEQUENCE [LARGE SCALE GENOMIC DNA]</scope>
    <source>
        <strain evidence="4">cv. 10/8</strain>
        <tissue evidence="3">Leaf</tissue>
    </source>
</reference>
<dbReference type="EMBL" id="LXQA010040197">
    <property type="protein sequence ID" value="MCH99405.1"/>
    <property type="molecule type" value="Genomic_DNA"/>
</dbReference>
<keyword evidence="4" id="KW-1185">Reference proteome</keyword>
<sequence>MMKEDLIHIWMANGFISSRENLEIEDVGNMVWNELCRKSFFQYIKVDANTDDISFKMHDLVHDLAQFVTGPECMVLENTNTDLSRSTHHISLDYPTLLSINDGAFK</sequence>
<evidence type="ECO:0000256" key="1">
    <source>
        <dbReference type="ARBA" id="ARBA00022737"/>
    </source>
</evidence>
<organism evidence="3 4">
    <name type="scientific">Trifolium medium</name>
    <dbReference type="NCBI Taxonomy" id="97028"/>
    <lineage>
        <taxon>Eukaryota</taxon>
        <taxon>Viridiplantae</taxon>
        <taxon>Streptophyta</taxon>
        <taxon>Embryophyta</taxon>
        <taxon>Tracheophyta</taxon>
        <taxon>Spermatophyta</taxon>
        <taxon>Magnoliopsida</taxon>
        <taxon>eudicotyledons</taxon>
        <taxon>Gunneridae</taxon>
        <taxon>Pentapetalae</taxon>
        <taxon>rosids</taxon>
        <taxon>fabids</taxon>
        <taxon>Fabales</taxon>
        <taxon>Fabaceae</taxon>
        <taxon>Papilionoideae</taxon>
        <taxon>50 kb inversion clade</taxon>
        <taxon>NPAAA clade</taxon>
        <taxon>Hologalegina</taxon>
        <taxon>IRL clade</taxon>
        <taxon>Trifolieae</taxon>
        <taxon>Trifolium</taxon>
    </lineage>
</organism>
<accession>A0A392NJY4</accession>
<dbReference type="PANTHER" id="PTHR23155:SF1211">
    <property type="entry name" value="OS09G0313500 PROTEIN"/>
    <property type="match status" value="1"/>
</dbReference>
<name>A0A392NJY4_9FABA</name>
<gene>
    <name evidence="3" type="ORF">A2U01_0020417</name>
</gene>
<dbReference type="GO" id="GO:0098542">
    <property type="term" value="P:defense response to other organism"/>
    <property type="evidence" value="ECO:0007669"/>
    <property type="project" value="TreeGrafter"/>
</dbReference>
<evidence type="ECO:0000259" key="2">
    <source>
        <dbReference type="Pfam" id="PF23559"/>
    </source>
</evidence>
<protein>
    <submittedName>
        <fullName evidence="3">NBS-LRR resistance protein</fullName>
    </submittedName>
</protein>
<dbReference type="Pfam" id="PF23559">
    <property type="entry name" value="WHD_DRP"/>
    <property type="match status" value="1"/>
</dbReference>
<dbReference type="Proteomes" id="UP000265520">
    <property type="component" value="Unassembled WGS sequence"/>
</dbReference>
<evidence type="ECO:0000313" key="4">
    <source>
        <dbReference type="Proteomes" id="UP000265520"/>
    </source>
</evidence>